<feature type="transmembrane region" description="Helical" evidence="6">
    <location>
        <begin position="247"/>
        <end position="267"/>
    </location>
</feature>
<keyword evidence="2" id="KW-1003">Cell membrane</keyword>
<evidence type="ECO:0000256" key="3">
    <source>
        <dbReference type="ARBA" id="ARBA00022692"/>
    </source>
</evidence>
<feature type="transmembrane region" description="Helical" evidence="6">
    <location>
        <begin position="411"/>
        <end position="429"/>
    </location>
</feature>
<dbReference type="InterPro" id="IPR050833">
    <property type="entry name" value="Poly_Biosynth_Transport"/>
</dbReference>
<feature type="transmembrane region" description="Helical" evidence="6">
    <location>
        <begin position="83"/>
        <end position="106"/>
    </location>
</feature>
<dbReference type="Pfam" id="PF01943">
    <property type="entry name" value="Polysacc_synt"/>
    <property type="match status" value="1"/>
</dbReference>
<dbReference type="RefSeq" id="WP_057741295.1">
    <property type="nucleotide sequence ID" value="NZ_JQBW01000010.1"/>
</dbReference>
<feature type="transmembrane region" description="Helical" evidence="6">
    <location>
        <begin position="353"/>
        <end position="374"/>
    </location>
</feature>
<feature type="transmembrane region" description="Helical" evidence="6">
    <location>
        <begin position="288"/>
        <end position="311"/>
    </location>
</feature>
<keyword evidence="4 6" id="KW-1133">Transmembrane helix</keyword>
<dbReference type="PANTHER" id="PTHR30250">
    <property type="entry name" value="PST FAMILY PREDICTED COLANIC ACID TRANSPORTER"/>
    <property type="match status" value="1"/>
</dbReference>
<name>A0A0R2HZ76_9LACO</name>
<feature type="transmembrane region" description="Helical" evidence="6">
    <location>
        <begin position="168"/>
        <end position="187"/>
    </location>
</feature>
<dbReference type="EMBL" id="JQBW01000010">
    <property type="protein sequence ID" value="KRN58144.1"/>
    <property type="molecule type" value="Genomic_DNA"/>
</dbReference>
<keyword evidence="8" id="KW-1185">Reference proteome</keyword>
<evidence type="ECO:0000256" key="6">
    <source>
        <dbReference type="SAM" id="Phobius"/>
    </source>
</evidence>
<evidence type="ECO:0000256" key="5">
    <source>
        <dbReference type="ARBA" id="ARBA00023136"/>
    </source>
</evidence>
<dbReference type="PATRIC" id="fig|396268.3.peg.595"/>
<evidence type="ECO:0000256" key="1">
    <source>
        <dbReference type="ARBA" id="ARBA00004651"/>
    </source>
</evidence>
<proteinExistence type="predicted"/>
<feature type="transmembrane region" description="Helical" evidence="6">
    <location>
        <begin position="208"/>
        <end position="227"/>
    </location>
</feature>
<dbReference type="STRING" id="396268.IV45_GL000587"/>
<dbReference type="GO" id="GO:0005886">
    <property type="term" value="C:plasma membrane"/>
    <property type="evidence" value="ECO:0007669"/>
    <property type="project" value="UniProtKB-SubCell"/>
</dbReference>
<gene>
    <name evidence="7" type="ORF">IV45_GL000587</name>
</gene>
<keyword evidence="5 6" id="KW-0472">Membrane</keyword>
<dbReference type="AlphaFoldDB" id="A0A0R2HZ76"/>
<evidence type="ECO:0000313" key="7">
    <source>
        <dbReference type="EMBL" id="KRN58144.1"/>
    </source>
</evidence>
<dbReference type="Proteomes" id="UP000050934">
    <property type="component" value="Unassembled WGS sequence"/>
</dbReference>
<feature type="transmembrane region" description="Helical" evidence="6">
    <location>
        <begin position="41"/>
        <end position="62"/>
    </location>
</feature>
<reference evidence="7 8" key="1">
    <citation type="journal article" date="2015" name="Genome Announc.">
        <title>Expanding the biotechnology potential of lactobacilli through comparative genomics of 213 strains and associated genera.</title>
        <authorList>
            <person name="Sun Z."/>
            <person name="Harris H.M."/>
            <person name="McCann A."/>
            <person name="Guo C."/>
            <person name="Argimon S."/>
            <person name="Zhang W."/>
            <person name="Yang X."/>
            <person name="Jeffery I.B."/>
            <person name="Cooney J.C."/>
            <person name="Kagawa T.F."/>
            <person name="Liu W."/>
            <person name="Song Y."/>
            <person name="Salvetti E."/>
            <person name="Wrobel A."/>
            <person name="Rasinkangas P."/>
            <person name="Parkhill J."/>
            <person name="Rea M.C."/>
            <person name="O'Sullivan O."/>
            <person name="Ritari J."/>
            <person name="Douillard F.P."/>
            <person name="Paul Ross R."/>
            <person name="Yang R."/>
            <person name="Briner A.E."/>
            <person name="Felis G.E."/>
            <person name="de Vos W.M."/>
            <person name="Barrangou R."/>
            <person name="Klaenhammer T.R."/>
            <person name="Caufield P.W."/>
            <person name="Cui Y."/>
            <person name="Zhang H."/>
            <person name="O'Toole P.W."/>
        </authorList>
    </citation>
    <scope>NUCLEOTIDE SEQUENCE [LARGE SCALE GENOMIC DNA]</scope>
    <source>
        <strain evidence="7 8">DSM 17896</strain>
    </source>
</reference>
<organism evidence="7 8">
    <name type="scientific">Limosilactobacillus secaliphilus</name>
    <dbReference type="NCBI Taxonomy" id="396268"/>
    <lineage>
        <taxon>Bacteria</taxon>
        <taxon>Bacillati</taxon>
        <taxon>Bacillota</taxon>
        <taxon>Bacilli</taxon>
        <taxon>Lactobacillales</taxon>
        <taxon>Lactobacillaceae</taxon>
        <taxon>Limosilactobacillus</taxon>
    </lineage>
</organism>
<evidence type="ECO:0000256" key="4">
    <source>
        <dbReference type="ARBA" id="ARBA00022989"/>
    </source>
</evidence>
<evidence type="ECO:0000256" key="2">
    <source>
        <dbReference type="ARBA" id="ARBA00022475"/>
    </source>
</evidence>
<comment type="subcellular location">
    <subcellularLocation>
        <location evidence="1">Cell membrane</location>
        <topology evidence="1">Multi-pass membrane protein</topology>
    </subcellularLocation>
</comment>
<feature type="transmembrane region" description="Helical" evidence="6">
    <location>
        <begin position="112"/>
        <end position="133"/>
    </location>
</feature>
<dbReference type="OrthoDB" id="9815702at2"/>
<feature type="transmembrane region" description="Helical" evidence="6">
    <location>
        <begin position="449"/>
        <end position="472"/>
    </location>
</feature>
<accession>A0A0R2HZ76</accession>
<comment type="caution">
    <text evidence="7">The sequence shown here is derived from an EMBL/GenBank/DDBJ whole genome shotgun (WGS) entry which is preliminary data.</text>
</comment>
<dbReference type="InterPro" id="IPR002797">
    <property type="entry name" value="Polysacc_synth"/>
</dbReference>
<sequence length="481" mass="54542">MKVIKNYLYNVVYQVLLLLVPLITVPYIARVLGPDLVGINSYTNSWMTFFMLFGQMGIALYGNREVAYHRDDKEDRSRIFWGIEVLQALTISAALIAYLVAVFLFSSTFKRYFLLQSLWIIGAGIDVSWYFMGMEDFQKTVLRNMIVKLISVALIFTIVKGHNDLGKYIVLLGASSLIGNLSLWPYLRKEILWVPIRRWHPFKHFYPAFLLFIPTITTQIYLVVNRLMLGKMSTQNQLGQFENADKLVKVVLAVVTASGQVMLPHIANKFSKGDIKGIRHSLYNSFDFITATATPMMFGLMAISMVLAPWFLGHDFAPAGELMMFESPTILFIAWSNVTGSQYLMPVNRTNEFTISVTAGAVVNIICNLFFISAWGAKGAVLATNISELAVTALQLNCIRNTISRRRLFHGSWKYFISGALMCIVIHRLSLTIRMNVANLIVEVVAGAFIYILMLVLLHAPILDQVMVYVTAWSERHKRRK</sequence>
<dbReference type="PANTHER" id="PTHR30250:SF11">
    <property type="entry name" value="O-ANTIGEN TRANSPORTER-RELATED"/>
    <property type="match status" value="1"/>
</dbReference>
<feature type="transmembrane region" description="Helical" evidence="6">
    <location>
        <begin position="145"/>
        <end position="162"/>
    </location>
</feature>
<keyword evidence="3 6" id="KW-0812">Transmembrane</keyword>
<protein>
    <submittedName>
        <fullName evidence="7">Polysaccharide biosynthesis protein</fullName>
    </submittedName>
</protein>
<feature type="transmembrane region" description="Helical" evidence="6">
    <location>
        <begin position="7"/>
        <end position="29"/>
    </location>
</feature>
<evidence type="ECO:0000313" key="8">
    <source>
        <dbReference type="Proteomes" id="UP000050934"/>
    </source>
</evidence>